<evidence type="ECO:0000313" key="6">
    <source>
        <dbReference type="Proteomes" id="UP000199223"/>
    </source>
</evidence>
<name>A0A1H6SFP1_9DEIO</name>
<evidence type="ECO:0000313" key="5">
    <source>
        <dbReference type="EMBL" id="SEI63637.1"/>
    </source>
</evidence>
<feature type="region of interest" description="Disordered" evidence="3">
    <location>
        <begin position="1"/>
        <end position="20"/>
    </location>
</feature>
<evidence type="ECO:0000256" key="3">
    <source>
        <dbReference type="SAM" id="MobiDB-lite"/>
    </source>
</evidence>
<keyword evidence="6" id="KW-1185">Reference proteome</keyword>
<dbReference type="EMBL" id="FNZA01000001">
    <property type="protein sequence ID" value="SEI63637.1"/>
    <property type="molecule type" value="Genomic_DNA"/>
</dbReference>
<dbReference type="Gene3D" id="3.40.630.30">
    <property type="match status" value="1"/>
</dbReference>
<dbReference type="InterPro" id="IPR016181">
    <property type="entry name" value="Acyl_CoA_acyltransferase"/>
</dbReference>
<reference evidence="6" key="1">
    <citation type="submission" date="2016-10" db="EMBL/GenBank/DDBJ databases">
        <authorList>
            <person name="Varghese N."/>
            <person name="Submissions S."/>
        </authorList>
    </citation>
    <scope>NUCLEOTIDE SEQUENCE [LARGE SCALE GENOMIC DNA]</scope>
    <source>
        <strain evidence="6">CGMCC 1.10218</strain>
    </source>
</reference>
<gene>
    <name evidence="5" type="ORF">SAMN04488058_101200</name>
</gene>
<protein>
    <submittedName>
        <fullName evidence="5">Ribosomal protein S18 acetylase RimI</fullName>
    </submittedName>
</protein>
<dbReference type="OrthoDB" id="4140682at2"/>
<dbReference type="InterPro" id="IPR050832">
    <property type="entry name" value="Bact_Acetyltransf"/>
</dbReference>
<sequence length="341" mass="37272">MNPTPETHTPGLPGLTLREAGPDDLGTLAHLLSASNPDHPQTAQGLAHHLGALREHPLRPLVRHWLTERGGEALGLAELVQYPGMFHPDRYHADVQVLPAARGRGVGRWLTEHLERELAARGAREVLAGAYETAAPALGLLRRSGFEEALRYFDNVLDLSGFDAAHWSAQATLPAGVRAVTLADLSAQWGEEAARRAMFGAVREIREDVPRPGAATEIRYEDFAHRLSGPDFFPQGVLLAVTEPEDPATPGEVVALSELFRSEAGPQRLDTGLTGTRRAWRRRGLALALKVRALALARELGAREVWTGNATSNAPMLSLNTRLGFRPRPAWIEFRRGQVED</sequence>
<dbReference type="Pfam" id="PF00583">
    <property type="entry name" value="Acetyltransf_1"/>
    <property type="match status" value="1"/>
</dbReference>
<dbReference type="InterPro" id="IPR000182">
    <property type="entry name" value="GNAT_dom"/>
</dbReference>
<keyword evidence="1" id="KW-0808">Transferase</keyword>
<dbReference type="RefSeq" id="WP_092262620.1">
    <property type="nucleotide sequence ID" value="NZ_FNZA01000001.1"/>
</dbReference>
<keyword evidence="5" id="KW-0687">Ribonucleoprotein</keyword>
<dbReference type="GO" id="GO:0016747">
    <property type="term" value="F:acyltransferase activity, transferring groups other than amino-acyl groups"/>
    <property type="evidence" value="ECO:0007669"/>
    <property type="project" value="InterPro"/>
</dbReference>
<dbReference type="PROSITE" id="PS51186">
    <property type="entry name" value="GNAT"/>
    <property type="match status" value="1"/>
</dbReference>
<dbReference type="SUPFAM" id="SSF55729">
    <property type="entry name" value="Acyl-CoA N-acyltransferases (Nat)"/>
    <property type="match status" value="2"/>
</dbReference>
<dbReference type="CDD" id="cd04301">
    <property type="entry name" value="NAT_SF"/>
    <property type="match status" value="2"/>
</dbReference>
<evidence type="ECO:0000259" key="4">
    <source>
        <dbReference type="PROSITE" id="PS51186"/>
    </source>
</evidence>
<feature type="domain" description="N-acetyltransferase" evidence="4">
    <location>
        <begin position="15"/>
        <end position="174"/>
    </location>
</feature>
<dbReference type="STRING" id="856736.SAMN04488058_101200"/>
<dbReference type="PANTHER" id="PTHR43877:SF6">
    <property type="entry name" value="GCN5-RELATED N-ACETYLTRANSFERASE"/>
    <property type="match status" value="1"/>
</dbReference>
<keyword evidence="5" id="KW-0689">Ribosomal protein</keyword>
<proteinExistence type="predicted"/>
<dbReference type="AlphaFoldDB" id="A0A1H6SFP1"/>
<organism evidence="5 6">
    <name type="scientific">Deinococcus reticulitermitis</name>
    <dbReference type="NCBI Taxonomy" id="856736"/>
    <lineage>
        <taxon>Bacteria</taxon>
        <taxon>Thermotogati</taxon>
        <taxon>Deinococcota</taxon>
        <taxon>Deinococci</taxon>
        <taxon>Deinococcales</taxon>
        <taxon>Deinococcaceae</taxon>
        <taxon>Deinococcus</taxon>
    </lineage>
</organism>
<keyword evidence="2" id="KW-0012">Acyltransferase</keyword>
<dbReference type="PANTHER" id="PTHR43877">
    <property type="entry name" value="AMINOALKYLPHOSPHONATE N-ACETYLTRANSFERASE-RELATED-RELATED"/>
    <property type="match status" value="1"/>
</dbReference>
<dbReference type="GO" id="GO:0005840">
    <property type="term" value="C:ribosome"/>
    <property type="evidence" value="ECO:0007669"/>
    <property type="project" value="UniProtKB-KW"/>
</dbReference>
<dbReference type="Proteomes" id="UP000199223">
    <property type="component" value="Unassembled WGS sequence"/>
</dbReference>
<accession>A0A1H6SFP1</accession>
<evidence type="ECO:0000256" key="1">
    <source>
        <dbReference type="ARBA" id="ARBA00022679"/>
    </source>
</evidence>
<evidence type="ECO:0000256" key="2">
    <source>
        <dbReference type="ARBA" id="ARBA00023315"/>
    </source>
</evidence>